<evidence type="ECO:0000313" key="2">
    <source>
        <dbReference type="Proteomes" id="UP000764045"/>
    </source>
</evidence>
<dbReference type="InterPro" id="IPR036390">
    <property type="entry name" value="WH_DNA-bd_sf"/>
</dbReference>
<name>A0A938WQF1_9BACT</name>
<dbReference type="RefSeq" id="WP_205110901.1">
    <property type="nucleotide sequence ID" value="NZ_JACJJL010000022.1"/>
</dbReference>
<dbReference type="Gene3D" id="1.10.10.10">
    <property type="entry name" value="Winged helix-like DNA-binding domain superfamily/Winged helix DNA-binding domain"/>
    <property type="match status" value="1"/>
</dbReference>
<accession>A0A938WQF1</accession>
<protein>
    <submittedName>
        <fullName evidence="1">WYL domain-containing transcriptional regulator</fullName>
    </submittedName>
</protein>
<reference evidence="1 2" key="1">
    <citation type="journal article" date="2021" name="Sci. Rep.">
        <title>The distribution of antibiotic resistance genes in chicken gut microbiota commensals.</title>
        <authorList>
            <person name="Juricova H."/>
            <person name="Matiasovicova J."/>
            <person name="Kubasova T."/>
            <person name="Cejkova D."/>
            <person name="Rychlik I."/>
        </authorList>
    </citation>
    <scope>NUCLEOTIDE SEQUENCE [LARGE SCALE GENOMIC DNA]</scope>
    <source>
        <strain evidence="1 2">An819</strain>
    </source>
</reference>
<dbReference type="PROSITE" id="PS52050">
    <property type="entry name" value="WYL"/>
    <property type="match status" value="1"/>
</dbReference>
<gene>
    <name evidence="1" type="ORF">H6B30_12055</name>
</gene>
<comment type="caution">
    <text evidence="1">The sequence shown here is derived from an EMBL/GenBank/DDBJ whole genome shotgun (WGS) entry which is preliminary data.</text>
</comment>
<dbReference type="EMBL" id="JACJJL010000022">
    <property type="protein sequence ID" value="MBM6662474.1"/>
    <property type="molecule type" value="Genomic_DNA"/>
</dbReference>
<dbReference type="AlphaFoldDB" id="A0A938WQF1"/>
<dbReference type="InterPro" id="IPR036388">
    <property type="entry name" value="WH-like_DNA-bd_sf"/>
</dbReference>
<dbReference type="Proteomes" id="UP000764045">
    <property type="component" value="Unassembled WGS sequence"/>
</dbReference>
<dbReference type="SUPFAM" id="SSF46785">
    <property type="entry name" value="Winged helix' DNA-binding domain"/>
    <property type="match status" value="1"/>
</dbReference>
<sequence>MRHNQLERELELMLLLAENRVCTVDRLCERLGISRRNLYYYIDFFRQAGFIVEKRGGVYSLDKSSPFFTRLFQTVHFTEDEATTIRRVLDRAGGDSLQVRHILRKLDRLYDLRILDDVELSEQAGRNVSVLYDAIKTKNKVVLHNYSSPHSNTVASRVVEPFMFLPGNDEVRCYEASTGMNKTFKVARMGTVEMLLDPWEHEADHKRMYTDIFMFSGEELMPVELRLDRLAYSLITEEYPRSAPHIRPDGDRHWLLSIDVCSYMGVGRFVLGLFENIEVLGGEGFREYVARKVGAMKCPGGRLEAGRQ</sequence>
<keyword evidence="2" id="KW-1185">Reference proteome</keyword>
<proteinExistence type="predicted"/>
<evidence type="ECO:0000313" key="1">
    <source>
        <dbReference type="EMBL" id="MBM6662474.1"/>
    </source>
</evidence>
<organism evidence="1 2">
    <name type="scientific">Marseilla massiliensis</name>
    <dbReference type="NCBI Taxonomy" id="1841864"/>
    <lineage>
        <taxon>Bacteria</taxon>
        <taxon>Pseudomonadati</taxon>
        <taxon>Bacteroidota</taxon>
        <taxon>Bacteroidia</taxon>
        <taxon>Bacteroidales</taxon>
        <taxon>Prevotellaceae</taxon>
        <taxon>Marseilla</taxon>
    </lineage>
</organism>